<dbReference type="Proteomes" id="UP000694888">
    <property type="component" value="Unplaced"/>
</dbReference>
<dbReference type="InterPro" id="IPR019441">
    <property type="entry name" value="FMP27/BLTP2/Hobbit_GFWDK_RBG"/>
</dbReference>
<keyword evidence="4" id="KW-1185">Reference proteome</keyword>
<feature type="transmembrane region" description="Helical" evidence="2">
    <location>
        <begin position="7"/>
        <end position="30"/>
    </location>
</feature>
<accession>A0ABM0JKZ8</accession>
<feature type="region of interest" description="Disordered" evidence="1">
    <location>
        <begin position="1534"/>
        <end position="1561"/>
    </location>
</feature>
<reference evidence="5" key="1">
    <citation type="submission" date="2025-08" db="UniProtKB">
        <authorList>
            <consortium name="RefSeq"/>
        </authorList>
    </citation>
    <scope>IDENTIFICATION</scope>
</reference>
<dbReference type="PANTHER" id="PTHR15678">
    <property type="entry name" value="ANTIGEN MLAA-22-RELATED"/>
    <property type="match status" value="1"/>
</dbReference>
<name>A0ABM0JKZ8_APLCA</name>
<evidence type="ECO:0000256" key="2">
    <source>
        <dbReference type="SAM" id="Phobius"/>
    </source>
</evidence>
<dbReference type="PANTHER" id="PTHR15678:SF6">
    <property type="entry name" value="BRIDGE-LIKE LIPID TRANSFER PROTEIN FAMILY MEMBER 2"/>
    <property type="match status" value="1"/>
</dbReference>
<dbReference type="RefSeq" id="XP_005096163.1">
    <property type="nucleotide sequence ID" value="XM_005096106.3"/>
</dbReference>
<organism evidence="4 5">
    <name type="scientific">Aplysia californica</name>
    <name type="common">California sea hare</name>
    <dbReference type="NCBI Taxonomy" id="6500"/>
    <lineage>
        <taxon>Eukaryota</taxon>
        <taxon>Metazoa</taxon>
        <taxon>Spiralia</taxon>
        <taxon>Lophotrochozoa</taxon>
        <taxon>Mollusca</taxon>
        <taxon>Gastropoda</taxon>
        <taxon>Heterobranchia</taxon>
        <taxon>Euthyneura</taxon>
        <taxon>Tectipleura</taxon>
        <taxon>Aplysiida</taxon>
        <taxon>Aplysioidea</taxon>
        <taxon>Aplysiidae</taxon>
        <taxon>Aplysia</taxon>
    </lineage>
</organism>
<sequence length="2247" mass="256316">MANFWWTFVYVVVGFWILSRVVAYVIQWLLKRYLDVTLRFGKVGFFNFGKVQMTLHRHVSVHVELEKIWLSSSFFNPDVRKPVVLCIEDMRIQVDVSHNEETHRGLQRDVQDHGQRQSVARIVNKIMLLGSYGGLRVHNVTVMLLKTMVPDCLIHFSSPEISLDITAAYDRYELCVNLNNFGCKALRSSADAEESMGQQNCLAEFSFAFKLDAKVDKADPVKLVDLKTVIAKPQMMITEGFLQNLQMIDHRRLSLVDVTMETIQPAATFAADPEAEFGQRYEHWPNDTMFSKLKLFEKLQIVSFDISDLDVKIVRETKQRSLAVSLKLFHMGFHNHSFLQATDVNWNIYMEEFSTSSMQANFAGVSKVGAKGQLLRDSVDLFLTVTSGFFHYHHEEVQYWLSVFSNIFRLHRRTTRERPRRPLRLKRTKSVPSPTLLSWMAGRNFSTVVEVTDLSSTVSSAACTGLHAQLTQAKVHATLKPGSGAAAEGAEWFSSYNASCEVDIQSVGCWLVDAKPTGELPSGRKHYWGQILYLGILLMKVKKFGTDLKVEGMKDNIQLEWSSALHNALTLLLSTLRKTWPLPAAGSQMGHSGSAQSSAEDAVPPRLLEERRAFHTVKFDVSNINVFVTNSVGASVMLRVDSVAVQHSPSQSILTVDGTKVQYIICDKQYFPLKRSTDIPEPVAHVHQIKVKYSPANKECRVHILQNLNVRWTPEVHLCLISGLQDARALHTRIMVPEAEATGTSPPGQGPSPSSDPPASSKSSVSINILMLADISFEAKLSRQHTLSVYTQNLLVTMTLPDILMEVKDFNIKCDGHSIFSITGFQLETLPASVLKSERAQAKILEDQTNKAWGVSFESIDIVFPYQYNFAACYEEVMNAVKWLKLVHKVKKKAFTVDSPLPPDLNIKVKMLSIELSDDPFEVKMGLNYELLKDEGIESKKRKEVMDAKLLDLQKKQFIPVNKREELFASLHKRNSEIYIQRSQQLYNAAPIRTQLFTWLMEDLTITALADRSFHGTENVLKNMRDIDSESPFPKEPINFITLWCRYVSASVKLWSVSLRDFPRPMVDIQAMHVWGRLVGAEREGTARAKRTCTVEVDEPWTTMAVERNLPSLKFFHDFSCDMSSLTLAYGVCWEPAVALYNLSMDRINKPSVDPSRPLPFWDKMRLLFHGRFTASISCMSWLYHASLDPYNNTELMDWTWTKLLLDWTNAQFVLQGDLDISVRTASKYNESKLLHLPNLTFRVCLEWLCLGDANDHHPVMPCAPDKVPDFSLEEHDSFRAFRSQNLNLDLSLKTRPVADNLLDIPSCPELYASTLRFLEKIKNCMFSVTRPVRRGKLFGVITPRRLQLTRHYKKIKLSVDFHKFAICHWMSNAKENGAELISDSFVLQMCNRLNLVPLEDGLLHRPRADWSIKYLKCQLGPTRIYLCKNMGKDEAGATPEPADRSFFLSVTKISYQRSDRKSKSGKKEDENGLRVPTHSVSIHEMKGAWNQFNRTVVIGLYDSYMRAKALRRNLSSEALKGFRVDSTPNVVKNRSFSLSSPDIQSESGEDPGGEAVSPSPLSKLQMGHAHSMLLKLVSESDSKSVAFTEEPSDSNVEQLHGIRACKLTDILQTNWHIELHNSQVVVRGCEAPGYVIVSAARAKITSYTHMPIWRQGQLRSKSTWNGDVDCMQYYATVDPNNSYDRDNIPWLSRENVEDRANADLTGLPEMIGSGQSVGSVVSSAVTGVAPSAEQPSPGDTVQLQRIIYRCSCKFFYANYGDVDPNNLPEVPLPPAEDADVMSREEGVDTFTLLHESVYAYSNPLQFSVIMDIVNNLLLYVEPKKKAASDRLQSMRFKLQLYREDDQKTPILQLQEVVRERLQELRQLEKEYYIAKTRDDEESMNLLEVEMEDLKNWIGLKNEELGMRISCYNESQLQVKAQMKMEKAQQAQVVRRNEVCFKYAKWRMTERDGHCGIAELELRNFVYSKVNRDDDSWTHQLELNWVKVENLLTDNFYQKVLVPKDPTGQDGENRQMALRITCTERPPVGGIPVKEHFEVNVAPIQIQMTYQFYKAVMEFFFPDKNMDMDDEDEMDVKQKKEKKNSKKEKDKRRDKAEDVERSSLRSAGASFSSADDINKMRERAAKNNTFLYIKIPEVIARVSYKGQKEKNIEDVHDFSFLLPTVEFHNRIWTWFDLLITLKNHSKRVLLSQAIKQKLHWKARVLEEAPHTDVQEEEDKAKMLLGAKLLAGQEKPAKKGFFTKSHKS</sequence>
<keyword evidence="2" id="KW-1133">Transmembrane helix</keyword>
<feature type="region of interest" description="Disordered" evidence="1">
    <location>
        <begin position="2070"/>
        <end position="2104"/>
    </location>
</feature>
<dbReference type="SMART" id="SM01214">
    <property type="entry name" value="Fmp27_GFWDK"/>
    <property type="match status" value="1"/>
</dbReference>
<dbReference type="Pfam" id="PF10344">
    <property type="entry name" value="Hobbit"/>
    <property type="match status" value="2"/>
</dbReference>
<feature type="compositionally biased region" description="Polar residues" evidence="1">
    <location>
        <begin position="1534"/>
        <end position="1547"/>
    </location>
</feature>
<gene>
    <name evidence="5" type="primary">LOC101855182</name>
</gene>
<feature type="compositionally biased region" description="Basic and acidic residues" evidence="1">
    <location>
        <begin position="2087"/>
        <end position="2103"/>
    </location>
</feature>
<dbReference type="InterPro" id="IPR045167">
    <property type="entry name" value="Hobbit"/>
</dbReference>
<dbReference type="GeneID" id="101855182"/>
<evidence type="ECO:0000313" key="4">
    <source>
        <dbReference type="Proteomes" id="UP000694888"/>
    </source>
</evidence>
<evidence type="ECO:0000313" key="5">
    <source>
        <dbReference type="RefSeq" id="XP_005096163.1"/>
    </source>
</evidence>
<evidence type="ECO:0000256" key="1">
    <source>
        <dbReference type="SAM" id="MobiDB-lite"/>
    </source>
</evidence>
<evidence type="ECO:0000259" key="3">
    <source>
        <dbReference type="SMART" id="SM01214"/>
    </source>
</evidence>
<protein>
    <submittedName>
        <fullName evidence="5">Protein KIAA0100 isoform X1</fullName>
    </submittedName>
</protein>
<proteinExistence type="predicted"/>
<feature type="domain" description="FMP27/BLTP2/Hobbit GFWDK motif-containing RBG unit" evidence="3">
    <location>
        <begin position="1061"/>
        <end position="1193"/>
    </location>
</feature>
<feature type="region of interest" description="Disordered" evidence="1">
    <location>
        <begin position="740"/>
        <end position="762"/>
    </location>
</feature>
<keyword evidence="2" id="KW-0472">Membrane</keyword>
<keyword evidence="2" id="KW-0812">Transmembrane</keyword>